<gene>
    <name evidence="2" type="ORF">E2C01_009846</name>
</gene>
<feature type="compositionally biased region" description="Pro residues" evidence="1">
    <location>
        <begin position="451"/>
        <end position="461"/>
    </location>
</feature>
<name>A0A5B7D6U0_PORTR</name>
<feature type="compositionally biased region" description="Basic residues" evidence="1">
    <location>
        <begin position="621"/>
        <end position="631"/>
    </location>
</feature>
<protein>
    <submittedName>
        <fullName evidence="2">Uncharacterized protein</fullName>
    </submittedName>
</protein>
<sequence length="697" mass="74069">MYHTFPWPSTIQKFLFHPPRLLKQDLSPQKKQLRSASPPSPPLAHHTSLLYQNIAPSTPTTTSTSQEVIYENLKPYARTGAKGILEEVSAPTLPATPEPEGTTVWLSESWKYNTIKKAPDFNIFEISDAESSTSRASTSRGSSPSPGRGRARNTASPAASDAVSTTSGGSFSSPRREKKTLRSRLPMFIRERKGKEKEGDATPAQVGRHAPRGDRKRVHQPQGTGSPTRVHEAKAPRAGEKGGSNPAEHKGSRGPAGIPRDVPTHKAACQSDGEDSASRASRRLSKALSRNTVSDSSDNEERSVRRGSPLGPRQPPGVPAAHPSEGLSGELDAAGKLMRKAPSSTHSESSDWEPVSLSTGSSWQDLTQDLISDSSDGEGSTWLSQWVQEARTRARASLGSEQGVWAGVGAGAGWPGWERRASPGCSRSSPLISPAASLRSLQPGRPDHGDPPPSPRLPLTPPATLSRLRKTHGCPGGVAAGLRKQDVPGTLSRASQALSGEERGVPRQPGHAHPANHNKHAQPATHNNTTPARPAHPISPAHSRADPISPAHTPITTKTAFPTTTTTMTSPAHNSNPPTAAHTCHPNTPSTATTATTHAPCATNPAHSERRGAGTTVVGAAHHHHHHHPQKASRSLPPQTGEWRQVLADKSCTGDAITAALPHTHTLTSPTHPHPHFTHTLTPSPHPNTHTHSLSTH</sequence>
<comment type="caution">
    <text evidence="2">The sequence shown here is derived from an EMBL/GenBank/DDBJ whole genome shotgun (WGS) entry which is preliminary data.</text>
</comment>
<proteinExistence type="predicted"/>
<feature type="compositionally biased region" description="Basic and acidic residues" evidence="1">
    <location>
        <begin position="229"/>
        <end position="240"/>
    </location>
</feature>
<feature type="compositionally biased region" description="Polar residues" evidence="1">
    <location>
        <begin position="688"/>
        <end position="697"/>
    </location>
</feature>
<dbReference type="Proteomes" id="UP000324222">
    <property type="component" value="Unassembled WGS sequence"/>
</dbReference>
<feature type="compositionally biased region" description="Low complexity" evidence="1">
    <location>
        <begin position="131"/>
        <end position="148"/>
    </location>
</feature>
<feature type="compositionally biased region" description="Low complexity" evidence="1">
    <location>
        <begin position="553"/>
        <end position="571"/>
    </location>
</feature>
<feature type="compositionally biased region" description="Basic and acidic residues" evidence="1">
    <location>
        <begin position="189"/>
        <end position="200"/>
    </location>
</feature>
<evidence type="ECO:0000313" key="2">
    <source>
        <dbReference type="EMBL" id="MPC17002.1"/>
    </source>
</evidence>
<feature type="region of interest" description="Disordered" evidence="1">
    <location>
        <begin position="27"/>
        <end position="46"/>
    </location>
</feature>
<feature type="region of interest" description="Disordered" evidence="1">
    <location>
        <begin position="128"/>
        <end position="360"/>
    </location>
</feature>
<accession>A0A5B7D6U0</accession>
<dbReference type="AlphaFoldDB" id="A0A5B7D6U0"/>
<evidence type="ECO:0000256" key="1">
    <source>
        <dbReference type="SAM" id="MobiDB-lite"/>
    </source>
</evidence>
<dbReference type="EMBL" id="VSRR010000554">
    <property type="protein sequence ID" value="MPC17002.1"/>
    <property type="molecule type" value="Genomic_DNA"/>
</dbReference>
<feature type="region of interest" description="Disordered" evidence="1">
    <location>
        <begin position="619"/>
        <end position="638"/>
    </location>
</feature>
<dbReference type="OrthoDB" id="6379601at2759"/>
<feature type="compositionally biased region" description="Low complexity" evidence="1">
    <location>
        <begin position="585"/>
        <end position="606"/>
    </location>
</feature>
<feature type="region of interest" description="Disordered" evidence="1">
    <location>
        <begin position="437"/>
        <end position="611"/>
    </location>
</feature>
<organism evidence="2 3">
    <name type="scientific">Portunus trituberculatus</name>
    <name type="common">Swimming crab</name>
    <name type="synonym">Neptunus trituberculatus</name>
    <dbReference type="NCBI Taxonomy" id="210409"/>
    <lineage>
        <taxon>Eukaryota</taxon>
        <taxon>Metazoa</taxon>
        <taxon>Ecdysozoa</taxon>
        <taxon>Arthropoda</taxon>
        <taxon>Crustacea</taxon>
        <taxon>Multicrustacea</taxon>
        <taxon>Malacostraca</taxon>
        <taxon>Eumalacostraca</taxon>
        <taxon>Eucarida</taxon>
        <taxon>Decapoda</taxon>
        <taxon>Pleocyemata</taxon>
        <taxon>Brachyura</taxon>
        <taxon>Eubrachyura</taxon>
        <taxon>Portunoidea</taxon>
        <taxon>Portunidae</taxon>
        <taxon>Portuninae</taxon>
        <taxon>Portunus</taxon>
    </lineage>
</organism>
<keyword evidence="3" id="KW-1185">Reference proteome</keyword>
<evidence type="ECO:0000313" key="3">
    <source>
        <dbReference type="Proteomes" id="UP000324222"/>
    </source>
</evidence>
<feature type="region of interest" description="Disordered" evidence="1">
    <location>
        <begin position="668"/>
        <end position="697"/>
    </location>
</feature>
<feature type="compositionally biased region" description="Polar residues" evidence="1">
    <location>
        <begin position="153"/>
        <end position="173"/>
    </location>
</feature>
<reference evidence="2 3" key="1">
    <citation type="submission" date="2019-05" db="EMBL/GenBank/DDBJ databases">
        <title>Another draft genome of Portunus trituberculatus and its Hox gene families provides insights of decapod evolution.</title>
        <authorList>
            <person name="Jeong J.-H."/>
            <person name="Song I."/>
            <person name="Kim S."/>
            <person name="Choi T."/>
            <person name="Kim D."/>
            <person name="Ryu S."/>
            <person name="Kim W."/>
        </authorList>
    </citation>
    <scope>NUCLEOTIDE SEQUENCE [LARGE SCALE GENOMIC DNA]</scope>
    <source>
        <tissue evidence="2">Muscle</tissue>
    </source>
</reference>